<dbReference type="GO" id="GO:0031573">
    <property type="term" value="P:mitotic intra-S DNA damage checkpoint signaling"/>
    <property type="evidence" value="ECO:0007669"/>
    <property type="project" value="TreeGrafter"/>
</dbReference>
<dbReference type="EMBL" id="KK853042">
    <property type="protein sequence ID" value="KDR12150.1"/>
    <property type="molecule type" value="Genomic_DNA"/>
</dbReference>
<dbReference type="GO" id="GO:0007129">
    <property type="term" value="P:homologous chromosome pairing at meiosis"/>
    <property type="evidence" value="ECO:0007669"/>
    <property type="project" value="TreeGrafter"/>
</dbReference>
<evidence type="ECO:0000313" key="8">
    <source>
        <dbReference type="Proteomes" id="UP000027135"/>
    </source>
</evidence>
<dbReference type="eggNOG" id="KOG4712">
    <property type="taxonomic scope" value="Eukaryota"/>
</dbReference>
<feature type="region of interest" description="Disordered" evidence="6">
    <location>
        <begin position="1195"/>
        <end position="1241"/>
    </location>
</feature>
<keyword evidence="3" id="KW-0832">Ubl conjugation</keyword>
<evidence type="ECO:0000256" key="5">
    <source>
        <dbReference type="ARBA" id="ARBA00093456"/>
    </source>
</evidence>
<dbReference type="InterPro" id="IPR029448">
    <property type="entry name" value="FANCD2"/>
</dbReference>
<feature type="compositionally biased region" description="Basic and acidic residues" evidence="6">
    <location>
        <begin position="1223"/>
        <end position="1241"/>
    </location>
</feature>
<dbReference type="Pfam" id="PF14631">
    <property type="entry name" value="FancD2"/>
    <property type="match status" value="2"/>
</dbReference>
<evidence type="ECO:0000256" key="6">
    <source>
        <dbReference type="SAM" id="MobiDB-lite"/>
    </source>
</evidence>
<reference evidence="7 8" key="1">
    <citation type="journal article" date="2014" name="Nat. Commun.">
        <title>Molecular traces of alternative social organization in a termite genome.</title>
        <authorList>
            <person name="Terrapon N."/>
            <person name="Li C."/>
            <person name="Robertson H.M."/>
            <person name="Ji L."/>
            <person name="Meng X."/>
            <person name="Booth W."/>
            <person name="Chen Z."/>
            <person name="Childers C.P."/>
            <person name="Glastad K.M."/>
            <person name="Gokhale K."/>
            <person name="Gowin J."/>
            <person name="Gronenberg W."/>
            <person name="Hermansen R.A."/>
            <person name="Hu H."/>
            <person name="Hunt B.G."/>
            <person name="Huylmans A.K."/>
            <person name="Khalil S.M."/>
            <person name="Mitchell R.D."/>
            <person name="Munoz-Torres M.C."/>
            <person name="Mustard J.A."/>
            <person name="Pan H."/>
            <person name="Reese J.T."/>
            <person name="Scharf M.E."/>
            <person name="Sun F."/>
            <person name="Vogel H."/>
            <person name="Xiao J."/>
            <person name="Yang W."/>
            <person name="Yang Z."/>
            <person name="Yang Z."/>
            <person name="Zhou J."/>
            <person name="Zhu J."/>
            <person name="Brent C.S."/>
            <person name="Elsik C.G."/>
            <person name="Goodisman M.A."/>
            <person name="Liberles D.A."/>
            <person name="Roe R.M."/>
            <person name="Vargo E.L."/>
            <person name="Vilcinskas A."/>
            <person name="Wang J."/>
            <person name="Bornberg-Bauer E."/>
            <person name="Korb J."/>
            <person name="Zhang G."/>
            <person name="Liebig J."/>
        </authorList>
    </citation>
    <scope>NUCLEOTIDE SEQUENCE [LARGE SCALE GENOMIC DNA]</scope>
    <source>
        <tissue evidence="7">Whole organism</tissue>
    </source>
</reference>
<dbReference type="GO" id="GO:0005634">
    <property type="term" value="C:nucleus"/>
    <property type="evidence" value="ECO:0007669"/>
    <property type="project" value="UniProtKB-SubCell"/>
</dbReference>
<feature type="region of interest" description="Disordered" evidence="6">
    <location>
        <begin position="668"/>
        <end position="691"/>
    </location>
</feature>
<feature type="compositionally biased region" description="Basic residues" evidence="6">
    <location>
        <begin position="670"/>
        <end position="689"/>
    </location>
</feature>
<evidence type="ECO:0000313" key="7">
    <source>
        <dbReference type="EMBL" id="KDR12150.1"/>
    </source>
</evidence>
<dbReference type="Proteomes" id="UP000027135">
    <property type="component" value="Unassembled WGS sequence"/>
</dbReference>
<dbReference type="InParanoid" id="A0A067QTB5"/>
<name>A0A067QTB5_ZOONE</name>
<dbReference type="GO" id="GO:0070182">
    <property type="term" value="F:DNA polymerase binding"/>
    <property type="evidence" value="ECO:0007669"/>
    <property type="project" value="TreeGrafter"/>
</dbReference>
<evidence type="ECO:0000256" key="1">
    <source>
        <dbReference type="ARBA" id="ARBA00004123"/>
    </source>
</evidence>
<dbReference type="FunCoup" id="A0A067QTB5">
    <property type="interactions" value="1574"/>
</dbReference>
<dbReference type="STRING" id="136037.A0A067QTB5"/>
<dbReference type="GO" id="GO:1990918">
    <property type="term" value="P:double-strand break repair involved in meiotic recombination"/>
    <property type="evidence" value="ECO:0007669"/>
    <property type="project" value="TreeGrafter"/>
</dbReference>
<dbReference type="PANTHER" id="PTHR32086:SF0">
    <property type="entry name" value="FANCONI ANEMIA GROUP D2 PROTEIN"/>
    <property type="match status" value="1"/>
</dbReference>
<gene>
    <name evidence="7" type="ORF">L798_13905</name>
</gene>
<protein>
    <submittedName>
        <fullName evidence="7">Fanconi anemia group D2 protein</fullName>
    </submittedName>
</protein>
<dbReference type="OMA" id="QCIRGNT"/>
<dbReference type="PANTHER" id="PTHR32086">
    <property type="entry name" value="FANCONI ANEMIA GROUP D2 PROTEIN"/>
    <property type="match status" value="1"/>
</dbReference>
<organism evidence="7 8">
    <name type="scientific">Zootermopsis nevadensis</name>
    <name type="common">Dampwood termite</name>
    <dbReference type="NCBI Taxonomy" id="136037"/>
    <lineage>
        <taxon>Eukaryota</taxon>
        <taxon>Metazoa</taxon>
        <taxon>Ecdysozoa</taxon>
        <taxon>Arthropoda</taxon>
        <taxon>Hexapoda</taxon>
        <taxon>Insecta</taxon>
        <taxon>Pterygota</taxon>
        <taxon>Neoptera</taxon>
        <taxon>Polyneoptera</taxon>
        <taxon>Dictyoptera</taxon>
        <taxon>Blattodea</taxon>
        <taxon>Blattoidea</taxon>
        <taxon>Termitoidae</taxon>
        <taxon>Termopsidae</taxon>
        <taxon>Zootermopsis</taxon>
    </lineage>
</organism>
<accession>A0A067QTB5</accession>
<evidence type="ECO:0000256" key="2">
    <source>
        <dbReference type="ARBA" id="ARBA00022499"/>
    </source>
</evidence>
<feature type="compositionally biased region" description="Acidic residues" evidence="6">
    <location>
        <begin position="1206"/>
        <end position="1222"/>
    </location>
</feature>
<dbReference type="GO" id="GO:0036297">
    <property type="term" value="P:interstrand cross-link repair"/>
    <property type="evidence" value="ECO:0007669"/>
    <property type="project" value="TreeGrafter"/>
</dbReference>
<dbReference type="GO" id="GO:0000793">
    <property type="term" value="C:condensed chromosome"/>
    <property type="evidence" value="ECO:0007669"/>
    <property type="project" value="TreeGrafter"/>
</dbReference>
<evidence type="ECO:0000256" key="4">
    <source>
        <dbReference type="ARBA" id="ARBA00023242"/>
    </source>
</evidence>
<proteinExistence type="inferred from homology"/>
<sequence>MAEFALTDDDPDAAEHWVRIILWQMRLLDCIVDGDTLNERLFSLLDAAPLPVQREIIFCLPDILGDKQHHAAALKLSELLKTNFQLTAAIMEALDSLSLENALRAEVCQHMLQTLNRAPPEYLPVIVSFLISSDEPIENLVKVVAGLRQKLDLNPGDGLDGSNQVLILSALRSGALRSQKLADIWLKAIANSCSLSELGPLDVAILLVLYSFIPGPKKRIQYVLRNRIKAGVVTEALIEKTFSIFLAAINEYIGSAVGIATTLLKSPDPAVSYIGSVWFKLMLIHLKCYQSQSVILELLLLIGTGGISISGLALGVLAGVESRHLLQHTVLLMGLLDNLHDMNLIQVGQVMDLLCSLVYGDGIDSVHQDEIHMLIRKQLSSYNDILKQKGVVGAVMAIKHMATTESDAQEDILSSSSTDDNHLSERASRAKDLFDLVVERVQNSVTCVGLLYDQLAAAVCSCHTLDITFLKWIAEKTIDKFQNYYVKEFTEVSQEGCPQFFLDSLDDCEDAICVNIEGVLKKEKSQMGIRTLSDQSLCVMAPLFRLLRSLHFRIATNLDSVDGLLGCSVAMPKNITNLIDDFPELNCDEQIFILDSLFYCINWFREIVSAFSFLSDQEIQIKVLNRIENIISLQQLLAKGLHYAKSLNYKPPHCHFCADAEQPLQEKVRKPAAKKKAGKGKGARKGRKKCAGDTSVTDLNATGPDRPPCDVTGKVDLSAYKCYFRELDMEVFVSLSKTLVMDRKDVKEGEPVIYPSGLLFLLEDYVAKLDHCLPSTVKRISCLATCRQVASVTYVLYSNLDRIATPRIAHRAVKLLTYILKKLESTAEYCQALLDSNDGIYDGPEMFKEGSAEVKLCYSMLLQSIACTLDWSGFHSRSYTALLKDCLCVIASRQNKEVAKAKLIKELVMVSCEYFFQYASRTLYLTSAENLVRVMQALSNFLPAEAEPKRKLAEMCLGFLSRQWYTLDGLPERGTVYNHQIESLVKTYFTNVPDRLSVISTTAELVKNEVQTIQNKDSCLDKFPTIDKSNFPILYRNLWCALGNATGEALKSSVGNASKFEIWHSVCSTMSVLTGIIKQRDHRTNLHAYIQQSQVILKLFLSDGMPVLEALLKSKCADVISMLKVLQVTTRYLHALCISTKREKMARLTNYVPVVRRTLEALIFRVKGMLVANNSADAFWMGNLKNKTIKGEEILTQDMTSSEQYDNNEEEEEEEGLLEDDLNSQKDKDASDHESSMSEGF</sequence>
<evidence type="ECO:0000256" key="3">
    <source>
        <dbReference type="ARBA" id="ARBA00022843"/>
    </source>
</evidence>
<dbReference type="AlphaFoldDB" id="A0A067QTB5"/>
<keyword evidence="8" id="KW-1185">Reference proteome</keyword>
<comment type="similarity">
    <text evidence="5">Belongs to the Fanconi anemia protein FANCD2 family.</text>
</comment>
<comment type="subcellular location">
    <subcellularLocation>
        <location evidence="1">Nucleus</location>
    </subcellularLocation>
</comment>
<keyword evidence="4" id="KW-0539">Nucleus</keyword>
<keyword evidence="2" id="KW-1017">Isopeptide bond</keyword>